<comment type="caution">
    <text evidence="3">The sequence shown here is derived from an EMBL/GenBank/DDBJ whole genome shotgun (WGS) entry which is preliminary data.</text>
</comment>
<dbReference type="Proteomes" id="UP000594638">
    <property type="component" value="Unassembled WGS sequence"/>
</dbReference>
<proteinExistence type="inferred from homology"/>
<evidence type="ECO:0000256" key="2">
    <source>
        <dbReference type="ARBA" id="ARBA00022898"/>
    </source>
</evidence>
<keyword evidence="2" id="KW-0663">Pyridoxal phosphate</keyword>
<organism evidence="3 4">
    <name type="scientific">Olea europaea subsp. europaea</name>
    <dbReference type="NCBI Taxonomy" id="158383"/>
    <lineage>
        <taxon>Eukaryota</taxon>
        <taxon>Viridiplantae</taxon>
        <taxon>Streptophyta</taxon>
        <taxon>Embryophyta</taxon>
        <taxon>Tracheophyta</taxon>
        <taxon>Spermatophyta</taxon>
        <taxon>Magnoliopsida</taxon>
        <taxon>eudicotyledons</taxon>
        <taxon>Gunneridae</taxon>
        <taxon>Pentapetalae</taxon>
        <taxon>asterids</taxon>
        <taxon>lamiids</taxon>
        <taxon>Lamiales</taxon>
        <taxon>Oleaceae</taxon>
        <taxon>Oleeae</taxon>
        <taxon>Olea</taxon>
    </lineage>
</organism>
<dbReference type="PANTHER" id="PTHR45688:SF13">
    <property type="entry name" value="ALANINE--GLYOXYLATE AMINOTRANSFERASE 2-LIKE"/>
    <property type="match status" value="1"/>
</dbReference>
<dbReference type="PANTHER" id="PTHR45688">
    <property type="match status" value="1"/>
</dbReference>
<evidence type="ECO:0000256" key="1">
    <source>
        <dbReference type="ARBA" id="ARBA00008954"/>
    </source>
</evidence>
<dbReference type="OrthoDB" id="10261433at2759"/>
<evidence type="ECO:0000313" key="3">
    <source>
        <dbReference type="EMBL" id="CAA2959436.1"/>
    </source>
</evidence>
<keyword evidence="4" id="KW-1185">Reference proteome</keyword>
<accession>A0A8S0Q3U1</accession>
<keyword evidence="3" id="KW-0032">Aminotransferase</keyword>
<dbReference type="InterPro" id="IPR005814">
    <property type="entry name" value="Aminotrans_3"/>
</dbReference>
<dbReference type="Pfam" id="PF00202">
    <property type="entry name" value="Aminotran_3"/>
    <property type="match status" value="1"/>
</dbReference>
<protein>
    <submittedName>
        <fullName evidence="3">Alanine--glyoxylate aminotransferase 2 homolog 3, mitochondrial-like</fullName>
    </submittedName>
</protein>
<sequence>MRKAGGLRTGDEVQSGFARIGGSHFWGFEPHGIVPDINTMAKASEMEFPLALWLPSRDCKVLTHRSYFNTFGGNPVCDSVGHAVLKVIEKENLQQNAFVVGLLLKQCLNSLKEKYEIIGDVRRRGLMLGVELVTDRQLKIPAKAETLHVMDQMKETGVLIGKGAFSGMYLGSLLSYTSPRTML</sequence>
<dbReference type="InterPro" id="IPR015421">
    <property type="entry name" value="PyrdxlP-dep_Trfase_major"/>
</dbReference>
<dbReference type="GO" id="GO:0005739">
    <property type="term" value="C:mitochondrion"/>
    <property type="evidence" value="ECO:0007669"/>
    <property type="project" value="TreeGrafter"/>
</dbReference>
<name>A0A8S0Q3U1_OLEEU</name>
<dbReference type="InterPro" id="IPR015422">
    <property type="entry name" value="PyrdxlP-dep_Trfase_small"/>
</dbReference>
<comment type="similarity">
    <text evidence="1">Belongs to the class-III pyridoxal-phosphate-dependent aminotransferase family.</text>
</comment>
<reference evidence="3 4" key="1">
    <citation type="submission" date="2019-12" db="EMBL/GenBank/DDBJ databases">
        <authorList>
            <person name="Alioto T."/>
            <person name="Alioto T."/>
            <person name="Gomez Garrido J."/>
        </authorList>
    </citation>
    <scope>NUCLEOTIDE SEQUENCE [LARGE SCALE GENOMIC DNA]</scope>
</reference>
<dbReference type="GO" id="GO:0030170">
    <property type="term" value="F:pyridoxal phosphate binding"/>
    <property type="evidence" value="ECO:0007669"/>
    <property type="project" value="InterPro"/>
</dbReference>
<dbReference type="Gramene" id="OE9A043838T2">
    <property type="protein sequence ID" value="OE9A043838C2"/>
    <property type="gene ID" value="OE9A043838"/>
</dbReference>
<dbReference type="Gene3D" id="3.90.1150.10">
    <property type="entry name" value="Aspartate Aminotransferase, domain 1"/>
    <property type="match status" value="1"/>
</dbReference>
<dbReference type="Gene3D" id="3.40.640.10">
    <property type="entry name" value="Type I PLP-dependent aspartate aminotransferase-like (Major domain)"/>
    <property type="match status" value="1"/>
</dbReference>
<gene>
    <name evidence="3" type="ORF">OLEA9_A043838</name>
</gene>
<keyword evidence="3" id="KW-0808">Transferase</keyword>
<dbReference type="GO" id="GO:0008483">
    <property type="term" value="F:transaminase activity"/>
    <property type="evidence" value="ECO:0007669"/>
    <property type="project" value="UniProtKB-KW"/>
</dbReference>
<dbReference type="AlphaFoldDB" id="A0A8S0Q3U1"/>
<dbReference type="EMBL" id="CACTIH010000322">
    <property type="protein sequence ID" value="CAA2959436.1"/>
    <property type="molecule type" value="Genomic_DNA"/>
</dbReference>
<dbReference type="SUPFAM" id="SSF53383">
    <property type="entry name" value="PLP-dependent transferases"/>
    <property type="match status" value="1"/>
</dbReference>
<dbReference type="InterPro" id="IPR015424">
    <property type="entry name" value="PyrdxlP-dep_Trfase"/>
</dbReference>
<feature type="non-terminal residue" evidence="3">
    <location>
        <position position="183"/>
    </location>
</feature>
<evidence type="ECO:0000313" key="4">
    <source>
        <dbReference type="Proteomes" id="UP000594638"/>
    </source>
</evidence>